<evidence type="ECO:0000313" key="1">
    <source>
        <dbReference type="EMBL" id="ROS41021.1"/>
    </source>
</evidence>
<dbReference type="AlphaFoldDB" id="A0A3N2GWH5"/>
<dbReference type="RefSeq" id="WP_027933150.1">
    <property type="nucleotide sequence ID" value="NZ_CBDRBM010000006.1"/>
</dbReference>
<proteinExistence type="predicted"/>
<protein>
    <submittedName>
        <fullName evidence="1">Uncharacterized protein</fullName>
    </submittedName>
</protein>
<comment type="caution">
    <text evidence="1">The sequence shown here is derived from an EMBL/GenBank/DDBJ whole genome shotgun (WGS) entry which is preliminary data.</text>
</comment>
<gene>
    <name evidence="1" type="ORF">EDD35_3369</name>
</gene>
<keyword evidence="2" id="KW-1185">Reference proteome</keyword>
<dbReference type="Proteomes" id="UP000274843">
    <property type="component" value="Unassembled WGS sequence"/>
</dbReference>
<reference evidence="1 2" key="1">
    <citation type="submission" date="2018-11" db="EMBL/GenBank/DDBJ databases">
        <title>Sequencing the genomes of 1000 actinobacteria strains.</title>
        <authorList>
            <person name="Klenk H.-P."/>
        </authorList>
    </citation>
    <scope>NUCLEOTIDE SEQUENCE [LARGE SCALE GENOMIC DNA]</scope>
    <source>
        <strain evidence="1 2">DSM 44348</strain>
    </source>
</reference>
<evidence type="ECO:0000313" key="2">
    <source>
        <dbReference type="Proteomes" id="UP000274843"/>
    </source>
</evidence>
<name>A0A3N2GWH5_9PSEU</name>
<sequence>MPEPILVSIATAAATKAVQGLYELIKRRFADDPEATAVLETATPEAPETIEVLAERLDQAGREDPEFAGALREAWSQHGDGANNQISGTVHGNVVQARDIQGNISF</sequence>
<organism evidence="1 2">
    <name type="scientific">Amycolatopsis thermoflava</name>
    <dbReference type="NCBI Taxonomy" id="84480"/>
    <lineage>
        <taxon>Bacteria</taxon>
        <taxon>Bacillati</taxon>
        <taxon>Actinomycetota</taxon>
        <taxon>Actinomycetes</taxon>
        <taxon>Pseudonocardiales</taxon>
        <taxon>Pseudonocardiaceae</taxon>
        <taxon>Amycolatopsis</taxon>
        <taxon>Amycolatopsis methanolica group</taxon>
    </lineage>
</organism>
<dbReference type="GeneID" id="301844740"/>
<accession>A0A3N2GWH5</accession>
<dbReference type="EMBL" id="RKHY01000001">
    <property type="protein sequence ID" value="ROS41021.1"/>
    <property type="molecule type" value="Genomic_DNA"/>
</dbReference>